<evidence type="ECO:0000256" key="1">
    <source>
        <dbReference type="SAM" id="MobiDB-lite"/>
    </source>
</evidence>
<dbReference type="AlphaFoldDB" id="A0A552JDR1"/>
<name>A0A552JDR1_9CHRO</name>
<feature type="compositionally biased region" description="Pro residues" evidence="1">
    <location>
        <begin position="50"/>
        <end position="59"/>
    </location>
</feature>
<feature type="compositionally biased region" description="Polar residues" evidence="1">
    <location>
        <begin position="62"/>
        <end position="72"/>
    </location>
</feature>
<sequence length="72" mass="8104">MFTPTDERGFFPYTLHPTPYTPHPTPYTLHPLSSQESGDGRQEAALFSPHPTPYTPHPTPHFLTSQISLTLD</sequence>
<dbReference type="Proteomes" id="UP000320523">
    <property type="component" value="Unassembled WGS sequence"/>
</dbReference>
<evidence type="ECO:0000313" key="3">
    <source>
        <dbReference type="Proteomes" id="UP000320523"/>
    </source>
</evidence>
<reference evidence="2 3" key="1">
    <citation type="submission" date="2019-01" db="EMBL/GenBank/DDBJ databases">
        <title>Coherence of Microcystis species and biogeography revealed through population genomics.</title>
        <authorList>
            <person name="Perez-Carrascal O.M."/>
            <person name="Terrat Y."/>
            <person name="Giani A."/>
            <person name="Fortin N."/>
            <person name="Tromas N."/>
            <person name="Shapiro B.J."/>
        </authorList>
    </citation>
    <scope>NUCLEOTIDE SEQUENCE [LARGE SCALE GENOMIC DNA]</scope>
    <source>
        <strain evidence="2">Mw_QC_S_20081001_S30D</strain>
    </source>
</reference>
<proteinExistence type="predicted"/>
<accession>A0A552JDR1</accession>
<organism evidence="2 3">
    <name type="scientific">Microcystis wesenbergii Mw_QC_S_20081001_S30D</name>
    <dbReference type="NCBI Taxonomy" id="2486245"/>
    <lineage>
        <taxon>Bacteria</taxon>
        <taxon>Bacillati</taxon>
        <taxon>Cyanobacteriota</taxon>
        <taxon>Cyanophyceae</taxon>
        <taxon>Oscillatoriophycideae</taxon>
        <taxon>Chroococcales</taxon>
        <taxon>Microcystaceae</taxon>
        <taxon>Microcystis</taxon>
    </lineage>
</organism>
<gene>
    <name evidence="2" type="ORF">EWV75_18110</name>
</gene>
<evidence type="ECO:0000313" key="2">
    <source>
        <dbReference type="EMBL" id="TRU93654.1"/>
    </source>
</evidence>
<comment type="caution">
    <text evidence="2">The sequence shown here is derived from an EMBL/GenBank/DDBJ whole genome shotgun (WGS) entry which is preliminary data.</text>
</comment>
<feature type="region of interest" description="Disordered" evidence="1">
    <location>
        <begin position="22"/>
        <end position="72"/>
    </location>
</feature>
<dbReference type="EMBL" id="SFAT01000170">
    <property type="protein sequence ID" value="TRU93654.1"/>
    <property type="molecule type" value="Genomic_DNA"/>
</dbReference>
<protein>
    <submittedName>
        <fullName evidence="2">Uncharacterized protein</fullName>
    </submittedName>
</protein>